<proteinExistence type="inferred from homology"/>
<dbReference type="Gene3D" id="3.40.50.1820">
    <property type="entry name" value="alpha/beta hydrolase"/>
    <property type="match status" value="1"/>
</dbReference>
<gene>
    <name evidence="5" type="ORF">BaRGS_00004478</name>
</gene>
<dbReference type="GO" id="GO:0008474">
    <property type="term" value="F:palmitoyl-(protein) hydrolase activity"/>
    <property type="evidence" value="ECO:0007669"/>
    <property type="project" value="UniProtKB-EC"/>
</dbReference>
<dbReference type="PANTHER" id="PTHR10655">
    <property type="entry name" value="LYSOPHOSPHOLIPASE-RELATED"/>
    <property type="match status" value="1"/>
</dbReference>
<dbReference type="SUPFAM" id="SSF53474">
    <property type="entry name" value="alpha/beta-Hydrolases"/>
    <property type="match status" value="1"/>
</dbReference>
<keyword evidence="6" id="KW-1185">Reference proteome</keyword>
<comment type="caution">
    <text evidence="5">The sequence shown here is derived from an EMBL/GenBank/DDBJ whole genome shotgun (WGS) entry which is preliminary data.</text>
</comment>
<organism evidence="5 6">
    <name type="scientific">Batillaria attramentaria</name>
    <dbReference type="NCBI Taxonomy" id="370345"/>
    <lineage>
        <taxon>Eukaryota</taxon>
        <taxon>Metazoa</taxon>
        <taxon>Spiralia</taxon>
        <taxon>Lophotrochozoa</taxon>
        <taxon>Mollusca</taxon>
        <taxon>Gastropoda</taxon>
        <taxon>Caenogastropoda</taxon>
        <taxon>Sorbeoconcha</taxon>
        <taxon>Cerithioidea</taxon>
        <taxon>Batillariidae</taxon>
        <taxon>Batillaria</taxon>
    </lineage>
</organism>
<dbReference type="Proteomes" id="UP001519460">
    <property type="component" value="Unassembled WGS sequence"/>
</dbReference>
<reference evidence="5 6" key="1">
    <citation type="journal article" date="2023" name="Sci. Data">
        <title>Genome assembly of the Korean intertidal mud-creeper Batillaria attramentaria.</title>
        <authorList>
            <person name="Patra A.K."/>
            <person name="Ho P.T."/>
            <person name="Jun S."/>
            <person name="Lee S.J."/>
            <person name="Kim Y."/>
            <person name="Won Y.J."/>
        </authorList>
    </citation>
    <scope>NUCLEOTIDE SEQUENCE [LARGE SCALE GENOMIC DNA]</scope>
    <source>
        <strain evidence="5">Wonlab-2016</strain>
    </source>
</reference>
<accession>A0ABD0LYU6</accession>
<evidence type="ECO:0000259" key="4">
    <source>
        <dbReference type="Pfam" id="PF02230"/>
    </source>
</evidence>
<evidence type="ECO:0000256" key="3">
    <source>
        <dbReference type="ARBA" id="ARBA00022801"/>
    </source>
</evidence>
<dbReference type="AlphaFoldDB" id="A0ABD0LYU6"/>
<sequence length="239" mass="26170">MAASPVKKFAPIIVSHTGKKCNAAVILMHGSGSTGDALRTTFSMLLRTSGDLAFPHIRVTYPTAPIRPYTLAGGVPSTVWFDRKTLGLEGQDDLESLDVMAVQLQELIDAEVQSGIPLNRIILGGFSMGGCMALHLGYRFLPEVAGVIAMGSFLYGQSAVYKDIEKRPKDLPLPPLLQVHGEEDDLVRFNWGKDTFTKLQNHGVQGEFVPVPNLGHTLNKNIALSVREWILKRLPEEHS</sequence>
<dbReference type="InterPro" id="IPR050565">
    <property type="entry name" value="LYPA1-2/EST-like"/>
</dbReference>
<keyword evidence="3" id="KW-0378">Hydrolase</keyword>
<evidence type="ECO:0000256" key="1">
    <source>
        <dbReference type="ARBA" id="ARBA00006499"/>
    </source>
</evidence>
<name>A0ABD0LYU6_9CAEN</name>
<dbReference type="InterPro" id="IPR003140">
    <property type="entry name" value="PLipase/COase/thioEstase"/>
</dbReference>
<dbReference type="PANTHER" id="PTHR10655:SF17">
    <property type="entry name" value="LYSOPHOSPHOLIPASE-LIKE PROTEIN 1"/>
    <property type="match status" value="1"/>
</dbReference>
<dbReference type="Pfam" id="PF02230">
    <property type="entry name" value="Abhydrolase_2"/>
    <property type="match status" value="1"/>
</dbReference>
<protein>
    <recommendedName>
        <fullName evidence="2">palmitoyl-protein hydrolase</fullName>
        <ecNumber evidence="2">3.1.2.22</ecNumber>
    </recommendedName>
</protein>
<evidence type="ECO:0000256" key="2">
    <source>
        <dbReference type="ARBA" id="ARBA00012423"/>
    </source>
</evidence>
<feature type="domain" description="Phospholipase/carboxylesterase/thioesterase" evidence="4">
    <location>
        <begin position="14"/>
        <end position="230"/>
    </location>
</feature>
<dbReference type="InterPro" id="IPR029058">
    <property type="entry name" value="AB_hydrolase_fold"/>
</dbReference>
<evidence type="ECO:0000313" key="6">
    <source>
        <dbReference type="Proteomes" id="UP001519460"/>
    </source>
</evidence>
<evidence type="ECO:0000313" key="5">
    <source>
        <dbReference type="EMBL" id="KAK7504174.1"/>
    </source>
</evidence>
<dbReference type="EC" id="3.1.2.22" evidence="2"/>
<comment type="similarity">
    <text evidence="1">Belongs to the AB hydrolase superfamily. AB hydrolase 2 family.</text>
</comment>
<dbReference type="EMBL" id="JACVVK020000016">
    <property type="protein sequence ID" value="KAK7504174.1"/>
    <property type="molecule type" value="Genomic_DNA"/>
</dbReference>